<dbReference type="InterPro" id="IPR051465">
    <property type="entry name" value="Cell_Envelope_Struct_Comp"/>
</dbReference>
<evidence type="ECO:0000313" key="2">
    <source>
        <dbReference type="EMBL" id="OGC15158.1"/>
    </source>
</evidence>
<comment type="caution">
    <text evidence="2">The sequence shown here is derived from an EMBL/GenBank/DDBJ whole genome shotgun (WGS) entry which is preliminary data.</text>
</comment>
<proteinExistence type="predicted"/>
<feature type="domain" description="SLH" evidence="1">
    <location>
        <begin position="20"/>
        <end position="83"/>
    </location>
</feature>
<sequence>MRYLISLLILLIIYNPSFAKYQKFKDMPVDHFATEYVYKLLKENITNGYPDGTFRGDNAITRYEAASLLLNLVSSKTEEREKINRILSELKTEFYTEKYKAENPDQLVFSGSFNQEILNKGSLFNYRMRGSLFKTIGQSGNFKIDLDTVDAGFGGTTHEISTDLIDIETNVKGGGINYTATIGSDKIIHRDATGILPSYDYTVIQRKKNSFHTQTYFQNLDIAVEYYNNKTSLTGEASSNEITWNISYTYKKLPLLGKTTVSVRPRYLWNGTTKDSLAEASINSSLSQNLSCQLLIGIGNMSSSGRYIKASGKYENDTTTFELTTHKVGSSYRTTLDKYEFIPLNGFDKLIIDGMADIAVSISQKLNNCVVLDFTTDAAMTGNFEYGANYLGTTWTTEIGLKFSLSSTFSVRSFYRGYAVPSETTSPDGVIAISAPAYSDLFGIEARISL</sequence>
<dbReference type="PANTHER" id="PTHR43308:SF1">
    <property type="entry name" value="OUTER MEMBRANE PROTEIN ALPHA"/>
    <property type="match status" value="1"/>
</dbReference>
<reference evidence="2 3" key="1">
    <citation type="journal article" date="2016" name="Nat. Commun.">
        <title>Thousands of microbial genomes shed light on interconnected biogeochemical processes in an aquifer system.</title>
        <authorList>
            <person name="Anantharaman K."/>
            <person name="Brown C.T."/>
            <person name="Hug L.A."/>
            <person name="Sharon I."/>
            <person name="Castelle C.J."/>
            <person name="Probst A.J."/>
            <person name="Thomas B.C."/>
            <person name="Singh A."/>
            <person name="Wilkins M.J."/>
            <person name="Karaoz U."/>
            <person name="Brodie E.L."/>
            <person name="Williams K.H."/>
            <person name="Hubbard S.S."/>
            <person name="Banfield J.F."/>
        </authorList>
    </citation>
    <scope>NUCLEOTIDE SEQUENCE [LARGE SCALE GENOMIC DNA]</scope>
</reference>
<dbReference type="EMBL" id="MEUA01000024">
    <property type="protein sequence ID" value="OGC15158.1"/>
    <property type="molecule type" value="Genomic_DNA"/>
</dbReference>
<dbReference type="InterPro" id="IPR001119">
    <property type="entry name" value="SLH_dom"/>
</dbReference>
<dbReference type="Proteomes" id="UP000177905">
    <property type="component" value="Unassembled WGS sequence"/>
</dbReference>
<dbReference type="PANTHER" id="PTHR43308">
    <property type="entry name" value="OUTER MEMBRANE PROTEIN ALPHA-RELATED"/>
    <property type="match status" value="1"/>
</dbReference>
<organism evidence="2 3">
    <name type="scientific">candidate division WOR-1 bacterium RIFOXYB2_FULL_36_35</name>
    <dbReference type="NCBI Taxonomy" id="1802578"/>
    <lineage>
        <taxon>Bacteria</taxon>
        <taxon>Bacillati</taxon>
        <taxon>Saganbacteria</taxon>
    </lineage>
</organism>
<protein>
    <recommendedName>
        <fullName evidence="1">SLH domain-containing protein</fullName>
    </recommendedName>
</protein>
<evidence type="ECO:0000313" key="3">
    <source>
        <dbReference type="Proteomes" id="UP000177905"/>
    </source>
</evidence>
<gene>
    <name evidence="2" type="ORF">A2290_08835</name>
</gene>
<evidence type="ECO:0000259" key="1">
    <source>
        <dbReference type="PROSITE" id="PS51272"/>
    </source>
</evidence>
<dbReference type="PROSITE" id="PS51272">
    <property type="entry name" value="SLH"/>
    <property type="match status" value="1"/>
</dbReference>
<name>A0A1F4S402_UNCSA</name>
<dbReference type="AlphaFoldDB" id="A0A1F4S402"/>
<dbReference type="Pfam" id="PF00395">
    <property type="entry name" value="SLH"/>
    <property type="match status" value="1"/>
</dbReference>
<accession>A0A1F4S402</accession>